<keyword evidence="2 4" id="KW-0689">Ribosomal protein</keyword>
<evidence type="ECO:0000256" key="3">
    <source>
        <dbReference type="ARBA" id="ARBA00023274"/>
    </source>
</evidence>
<dbReference type="GO" id="GO:0017148">
    <property type="term" value="P:negative regulation of translation"/>
    <property type="evidence" value="ECO:0007669"/>
    <property type="project" value="TreeGrafter"/>
</dbReference>
<proteinExistence type="inferred from homology"/>
<organism evidence="5 6">
    <name type="scientific">Geodia barretti</name>
    <name type="common">Barrett's horny sponge</name>
    <dbReference type="NCBI Taxonomy" id="519541"/>
    <lineage>
        <taxon>Eukaryota</taxon>
        <taxon>Metazoa</taxon>
        <taxon>Porifera</taxon>
        <taxon>Demospongiae</taxon>
        <taxon>Heteroscleromorpha</taxon>
        <taxon>Tetractinellida</taxon>
        <taxon>Astrophorina</taxon>
        <taxon>Geodiidae</taxon>
        <taxon>Geodia</taxon>
    </lineage>
</organism>
<evidence type="ECO:0000256" key="1">
    <source>
        <dbReference type="ARBA" id="ARBA00006227"/>
    </source>
</evidence>
<dbReference type="GO" id="GO:0006412">
    <property type="term" value="P:translation"/>
    <property type="evidence" value="ECO:0007669"/>
    <property type="project" value="InterPro"/>
</dbReference>
<evidence type="ECO:0000313" key="6">
    <source>
        <dbReference type="Proteomes" id="UP001174909"/>
    </source>
</evidence>
<comment type="caution">
    <text evidence="5">The sequence shown here is derived from an EMBL/GenBank/DDBJ whole genome shotgun (WGS) entry which is preliminary data.</text>
</comment>
<dbReference type="AlphaFoldDB" id="A0AA35R9F6"/>
<dbReference type="InterPro" id="IPR036899">
    <property type="entry name" value="Ribosomal_uL13_sf"/>
</dbReference>
<dbReference type="PROSITE" id="PS00783">
    <property type="entry name" value="RIBOSOMAL_L13"/>
    <property type="match status" value="1"/>
</dbReference>
<dbReference type="GO" id="GO:0003735">
    <property type="term" value="F:structural constituent of ribosome"/>
    <property type="evidence" value="ECO:0007669"/>
    <property type="project" value="InterPro"/>
</dbReference>
<dbReference type="SUPFAM" id="SSF52161">
    <property type="entry name" value="Ribosomal protein L13"/>
    <property type="match status" value="1"/>
</dbReference>
<sequence length="47" mass="5305">MLEKHPDRVIRQAVKGMLPKNSLGRKMLKRMKVYVGPNHPHAAQVSG</sequence>
<dbReference type="PANTHER" id="PTHR11545">
    <property type="entry name" value="RIBOSOMAL PROTEIN L13"/>
    <property type="match status" value="1"/>
</dbReference>
<dbReference type="GO" id="GO:0003729">
    <property type="term" value="F:mRNA binding"/>
    <property type="evidence" value="ECO:0007669"/>
    <property type="project" value="TreeGrafter"/>
</dbReference>
<dbReference type="Proteomes" id="UP001174909">
    <property type="component" value="Unassembled WGS sequence"/>
</dbReference>
<protein>
    <submittedName>
        <fullName evidence="5">50S ribosomal protein L13</fullName>
    </submittedName>
</protein>
<dbReference type="Pfam" id="PF00572">
    <property type="entry name" value="Ribosomal_L13"/>
    <property type="match status" value="1"/>
</dbReference>
<keyword evidence="3 4" id="KW-0687">Ribonucleoprotein</keyword>
<dbReference type="InterPro" id="IPR005822">
    <property type="entry name" value="Ribosomal_uL13"/>
</dbReference>
<dbReference type="PANTHER" id="PTHR11545:SF2">
    <property type="entry name" value="LARGE RIBOSOMAL SUBUNIT PROTEIN UL13M"/>
    <property type="match status" value="1"/>
</dbReference>
<dbReference type="EMBL" id="CASHTH010000762">
    <property type="protein sequence ID" value="CAI8007280.1"/>
    <property type="molecule type" value="Genomic_DNA"/>
</dbReference>
<evidence type="ECO:0000313" key="5">
    <source>
        <dbReference type="EMBL" id="CAI8007280.1"/>
    </source>
</evidence>
<comment type="similarity">
    <text evidence="1 4">Belongs to the universal ribosomal protein uL13 family.</text>
</comment>
<dbReference type="GO" id="GO:0022625">
    <property type="term" value="C:cytosolic large ribosomal subunit"/>
    <property type="evidence" value="ECO:0007669"/>
    <property type="project" value="TreeGrafter"/>
</dbReference>
<dbReference type="InterPro" id="IPR023563">
    <property type="entry name" value="Ribosomal_uL13_CS"/>
</dbReference>
<gene>
    <name evidence="5" type="ORF">GBAR_LOCUS5131</name>
</gene>
<reference evidence="5" key="1">
    <citation type="submission" date="2023-03" db="EMBL/GenBank/DDBJ databases">
        <authorList>
            <person name="Steffen K."/>
            <person name="Cardenas P."/>
        </authorList>
    </citation>
    <scope>NUCLEOTIDE SEQUENCE</scope>
</reference>
<evidence type="ECO:0000256" key="2">
    <source>
        <dbReference type="ARBA" id="ARBA00022980"/>
    </source>
</evidence>
<keyword evidence="6" id="KW-1185">Reference proteome</keyword>
<accession>A0AA35R9F6</accession>
<evidence type="ECO:0000256" key="4">
    <source>
        <dbReference type="RuleBase" id="RU003877"/>
    </source>
</evidence>
<name>A0AA35R9F6_GEOBA</name>
<dbReference type="Gene3D" id="3.90.1180.10">
    <property type="entry name" value="Ribosomal protein L13"/>
    <property type="match status" value="1"/>
</dbReference>